<name>A0AAV7F7Z6_ARIFI</name>
<feature type="compositionally biased region" description="Basic and acidic residues" evidence="1">
    <location>
        <begin position="78"/>
        <end position="91"/>
    </location>
</feature>
<evidence type="ECO:0000313" key="3">
    <source>
        <dbReference type="Proteomes" id="UP000825729"/>
    </source>
</evidence>
<dbReference type="AlphaFoldDB" id="A0AAV7F7Z6"/>
<reference evidence="2 3" key="1">
    <citation type="submission" date="2021-07" db="EMBL/GenBank/DDBJ databases">
        <title>The Aristolochia fimbriata genome: insights into angiosperm evolution, floral development and chemical biosynthesis.</title>
        <authorList>
            <person name="Jiao Y."/>
        </authorList>
    </citation>
    <scope>NUCLEOTIDE SEQUENCE [LARGE SCALE GENOMIC DNA]</scope>
    <source>
        <strain evidence="2">IBCAS-2021</strain>
        <tissue evidence="2">Leaf</tissue>
    </source>
</reference>
<sequence>MEIEDNFSFHELGPREMLVIKTPADANRSNRSGSISCSSLEIYAMEELDFINGGLTYLSFSWSRRKVVNERSSLPSKRSRDQWGDRKREGRGCMYSSL</sequence>
<feature type="region of interest" description="Disordered" evidence="1">
    <location>
        <begin position="71"/>
        <end position="98"/>
    </location>
</feature>
<evidence type="ECO:0000313" key="2">
    <source>
        <dbReference type="EMBL" id="KAG9456191.1"/>
    </source>
</evidence>
<dbReference type="EMBL" id="JAINDJ010000002">
    <property type="protein sequence ID" value="KAG9456191.1"/>
    <property type="molecule type" value="Genomic_DNA"/>
</dbReference>
<comment type="caution">
    <text evidence="2">The sequence shown here is derived from an EMBL/GenBank/DDBJ whole genome shotgun (WGS) entry which is preliminary data.</text>
</comment>
<accession>A0AAV7F7Z6</accession>
<organism evidence="2 3">
    <name type="scientific">Aristolochia fimbriata</name>
    <name type="common">White veined hardy Dutchman's pipe vine</name>
    <dbReference type="NCBI Taxonomy" id="158543"/>
    <lineage>
        <taxon>Eukaryota</taxon>
        <taxon>Viridiplantae</taxon>
        <taxon>Streptophyta</taxon>
        <taxon>Embryophyta</taxon>
        <taxon>Tracheophyta</taxon>
        <taxon>Spermatophyta</taxon>
        <taxon>Magnoliopsida</taxon>
        <taxon>Magnoliidae</taxon>
        <taxon>Piperales</taxon>
        <taxon>Aristolochiaceae</taxon>
        <taxon>Aristolochia</taxon>
    </lineage>
</organism>
<gene>
    <name evidence="2" type="ORF">H6P81_000699</name>
</gene>
<proteinExistence type="predicted"/>
<dbReference type="Proteomes" id="UP000825729">
    <property type="component" value="Unassembled WGS sequence"/>
</dbReference>
<evidence type="ECO:0000256" key="1">
    <source>
        <dbReference type="SAM" id="MobiDB-lite"/>
    </source>
</evidence>
<protein>
    <submittedName>
        <fullName evidence="2">Uncharacterized protein</fullName>
    </submittedName>
</protein>
<keyword evidence="3" id="KW-1185">Reference proteome</keyword>